<evidence type="ECO:0000313" key="2">
    <source>
        <dbReference type="Proteomes" id="UP000261680"/>
    </source>
</evidence>
<feature type="region of interest" description="Disordered" evidence="1">
    <location>
        <begin position="1"/>
        <end position="306"/>
    </location>
</feature>
<proteinExistence type="predicted"/>
<dbReference type="RefSeq" id="XP_040492509.1">
    <property type="nucleotide sequence ID" value="XM_040636575.1"/>
</dbReference>
<evidence type="ECO:0000256" key="1">
    <source>
        <dbReference type="SAM" id="MobiDB-lite"/>
    </source>
</evidence>
<keyword evidence="2" id="KW-1185">Reference proteome</keyword>
<feature type="compositionally biased region" description="Low complexity" evidence="1">
    <location>
        <begin position="192"/>
        <end position="206"/>
    </location>
</feature>
<dbReference type="AlphaFoldDB" id="A0A8M1GLA8"/>
<dbReference type="Proteomes" id="UP000261680">
    <property type="component" value="Unplaced"/>
</dbReference>
<reference evidence="3" key="1">
    <citation type="submission" date="2025-08" db="UniProtKB">
        <authorList>
            <consortium name="RefSeq"/>
        </authorList>
    </citation>
    <scope>IDENTIFICATION</scope>
    <source>
        <tissue evidence="3">Whole blood</tissue>
    </source>
</reference>
<gene>
    <name evidence="3" type="primary">LOC121104207</name>
</gene>
<protein>
    <submittedName>
        <fullName evidence="3">Basic salivary proline-rich protein 3-like</fullName>
    </submittedName>
</protein>
<organism evidence="2 3">
    <name type="scientific">Ursus maritimus</name>
    <name type="common">Polar bear</name>
    <name type="synonym">Thalarctos maritimus</name>
    <dbReference type="NCBI Taxonomy" id="29073"/>
    <lineage>
        <taxon>Eukaryota</taxon>
        <taxon>Metazoa</taxon>
        <taxon>Chordata</taxon>
        <taxon>Craniata</taxon>
        <taxon>Vertebrata</taxon>
        <taxon>Euteleostomi</taxon>
        <taxon>Mammalia</taxon>
        <taxon>Eutheria</taxon>
        <taxon>Laurasiatheria</taxon>
        <taxon>Carnivora</taxon>
        <taxon>Caniformia</taxon>
        <taxon>Ursidae</taxon>
        <taxon>Ursus</taxon>
    </lineage>
</organism>
<name>A0A8M1GLA8_URSMA</name>
<accession>A0A8M1GLA8</accession>
<dbReference type="GeneID" id="121104207"/>
<dbReference type="KEGG" id="umr:121104207"/>
<sequence>MAAIILGQVPAHPPGRASRRVPRDKPGPPPRLRSRSARGRWPSISVPTPRSERGARAGWMTKVSPGGSPPSRHTPGAGPTPAPGPAGCALCGCENPERRIGARSQPTPPRSGRRAGHAQCGRCAAVRQLGSSRSRAVGARTPAAASRRRPPPPDSGKLRGVPGARLDETATSQIKSNLIPPHPSPNHGGCGRPSAAAGGGPCPLAGDQQVNCWGGGWEEELRPRGGGGLEESETSAGWLPPSALTASPPPPFPQPLEGQQRVKSAPRHREHGPLQPPRPPAARLGACPEPPRGPEPRMRHRSPAGV</sequence>
<evidence type="ECO:0000313" key="3">
    <source>
        <dbReference type="RefSeq" id="XP_040492509.1"/>
    </source>
</evidence>